<sequence>MAEMNAAAFAKDNHLFAVEPKTDCPHIPIQYEVKELLGKPCEACGDTTENWQCFHCQGIFCSRYCQGHMKQHTSDTHHAVCISHSDLSVWCFKCDTYIAHEDLKDMINCLYKLKFGE</sequence>
<evidence type="ECO:0000313" key="3">
    <source>
        <dbReference type="EMBL" id="OBZ82678.1"/>
    </source>
</evidence>
<keyword evidence="1" id="KW-0862">Zinc</keyword>
<dbReference type="Proteomes" id="UP000093000">
    <property type="component" value="Unassembled WGS sequence"/>
</dbReference>
<accession>A0A1C7N113</accession>
<dbReference type="Pfam" id="PF02148">
    <property type="entry name" value="zf-UBP"/>
    <property type="match status" value="1"/>
</dbReference>
<dbReference type="GO" id="GO:0008270">
    <property type="term" value="F:zinc ion binding"/>
    <property type="evidence" value="ECO:0007669"/>
    <property type="project" value="UniProtKB-KW"/>
</dbReference>
<comment type="caution">
    <text evidence="3">The sequence shown here is derived from an EMBL/GenBank/DDBJ whole genome shotgun (WGS) entry which is preliminary data.</text>
</comment>
<dbReference type="Gene3D" id="3.30.40.10">
    <property type="entry name" value="Zinc/RING finger domain, C3HC4 (zinc finger)"/>
    <property type="match status" value="1"/>
</dbReference>
<evidence type="ECO:0000313" key="4">
    <source>
        <dbReference type="Proteomes" id="UP000093000"/>
    </source>
</evidence>
<keyword evidence="1" id="KW-0863">Zinc-finger</keyword>
<dbReference type="PANTHER" id="PTHR47665">
    <property type="entry name" value="HISTONE DEACETYLASE-LIKE PROTEIN"/>
    <property type="match status" value="1"/>
</dbReference>
<keyword evidence="4" id="KW-1185">Reference proteome</keyword>
<name>A0A1C7N113_9FUNG</name>
<feature type="domain" description="UBP-type" evidence="2">
    <location>
        <begin position="22"/>
        <end position="117"/>
    </location>
</feature>
<organism evidence="3 4">
    <name type="scientific">Choanephora cucurbitarum</name>
    <dbReference type="NCBI Taxonomy" id="101091"/>
    <lineage>
        <taxon>Eukaryota</taxon>
        <taxon>Fungi</taxon>
        <taxon>Fungi incertae sedis</taxon>
        <taxon>Mucoromycota</taxon>
        <taxon>Mucoromycotina</taxon>
        <taxon>Mucoromycetes</taxon>
        <taxon>Mucorales</taxon>
        <taxon>Mucorineae</taxon>
        <taxon>Choanephoraceae</taxon>
        <taxon>Choanephoroideae</taxon>
        <taxon>Choanephora</taxon>
    </lineage>
</organism>
<gene>
    <name evidence="3" type="ORF">A0J61_09272</name>
</gene>
<dbReference type="OrthoDB" id="424012at2759"/>
<protein>
    <recommendedName>
        <fullName evidence="2">UBP-type domain-containing protein</fullName>
    </recommendedName>
</protein>
<dbReference type="InParanoid" id="A0A1C7N113"/>
<dbReference type="PROSITE" id="PS50271">
    <property type="entry name" value="ZF_UBP"/>
    <property type="match status" value="1"/>
</dbReference>
<reference evidence="3 4" key="1">
    <citation type="submission" date="2016-03" db="EMBL/GenBank/DDBJ databases">
        <title>Choanephora cucurbitarum.</title>
        <authorList>
            <person name="Min B."/>
            <person name="Park H."/>
            <person name="Park J.-H."/>
            <person name="Shin H.-D."/>
            <person name="Choi I.-G."/>
        </authorList>
    </citation>
    <scope>NUCLEOTIDE SEQUENCE [LARGE SCALE GENOMIC DNA]</scope>
    <source>
        <strain evidence="3 4">KUS-F28377</strain>
    </source>
</reference>
<dbReference type="InterPro" id="IPR001607">
    <property type="entry name" value="Znf_UBP"/>
</dbReference>
<dbReference type="InterPro" id="IPR013083">
    <property type="entry name" value="Znf_RING/FYVE/PHD"/>
</dbReference>
<evidence type="ECO:0000256" key="1">
    <source>
        <dbReference type="PROSITE-ProRule" id="PRU00502"/>
    </source>
</evidence>
<evidence type="ECO:0000259" key="2">
    <source>
        <dbReference type="PROSITE" id="PS50271"/>
    </source>
</evidence>
<dbReference type="AlphaFoldDB" id="A0A1C7N113"/>
<dbReference type="EMBL" id="LUGH01000813">
    <property type="protein sequence ID" value="OBZ82678.1"/>
    <property type="molecule type" value="Genomic_DNA"/>
</dbReference>
<dbReference type="STRING" id="101091.A0A1C7N113"/>
<dbReference type="PANTHER" id="PTHR47665:SF1">
    <property type="entry name" value="HISTONE DEACETYLASE-LIKE PROTEIN"/>
    <property type="match status" value="1"/>
</dbReference>
<keyword evidence="1" id="KW-0479">Metal-binding</keyword>
<dbReference type="SUPFAM" id="SSF57850">
    <property type="entry name" value="RING/U-box"/>
    <property type="match status" value="1"/>
</dbReference>
<proteinExistence type="predicted"/>